<reference evidence="1" key="1">
    <citation type="submission" date="2020-11" db="EMBL/GenBank/DDBJ databases">
        <authorList>
            <person name="Tran Van P."/>
        </authorList>
    </citation>
    <scope>NUCLEOTIDE SEQUENCE</scope>
</reference>
<proteinExistence type="predicted"/>
<accession>A0A7R9FAC8</accession>
<sequence length="69" mass="7580">MTAWQVARPLPLSTNDVVNTDVTSELNQLIVLKPVSLDVEIHGENGDVSQLSFTTMTINLNVLLKKITC</sequence>
<gene>
    <name evidence="1" type="ORF">TBIB3V08_LOCUS12149</name>
</gene>
<evidence type="ECO:0000313" key="1">
    <source>
        <dbReference type="EMBL" id="CAD7449876.1"/>
    </source>
</evidence>
<protein>
    <submittedName>
        <fullName evidence="1">Uncharacterized protein</fullName>
    </submittedName>
</protein>
<name>A0A7R9FAC8_9NEOP</name>
<organism evidence="1">
    <name type="scientific">Timema bartmani</name>
    <dbReference type="NCBI Taxonomy" id="61472"/>
    <lineage>
        <taxon>Eukaryota</taxon>
        <taxon>Metazoa</taxon>
        <taxon>Ecdysozoa</taxon>
        <taxon>Arthropoda</taxon>
        <taxon>Hexapoda</taxon>
        <taxon>Insecta</taxon>
        <taxon>Pterygota</taxon>
        <taxon>Neoptera</taxon>
        <taxon>Polyneoptera</taxon>
        <taxon>Phasmatodea</taxon>
        <taxon>Timematodea</taxon>
        <taxon>Timematoidea</taxon>
        <taxon>Timematidae</taxon>
        <taxon>Timema</taxon>
    </lineage>
</organism>
<dbReference type="AlphaFoldDB" id="A0A7R9FAC8"/>
<dbReference type="EMBL" id="OD572802">
    <property type="protein sequence ID" value="CAD7449876.1"/>
    <property type="molecule type" value="Genomic_DNA"/>
</dbReference>